<accession>A0ACC7NDU0</accession>
<dbReference type="Proteomes" id="UP001629235">
    <property type="component" value="Unassembled WGS sequence"/>
</dbReference>
<evidence type="ECO:0000313" key="2">
    <source>
        <dbReference type="Proteomes" id="UP001629235"/>
    </source>
</evidence>
<organism evidence="1 2">
    <name type="scientific">Paraburkholderia rhynchosiae</name>
    <dbReference type="NCBI Taxonomy" id="487049"/>
    <lineage>
        <taxon>Bacteria</taxon>
        <taxon>Pseudomonadati</taxon>
        <taxon>Pseudomonadota</taxon>
        <taxon>Betaproteobacteria</taxon>
        <taxon>Burkholderiales</taxon>
        <taxon>Burkholderiaceae</taxon>
        <taxon>Paraburkholderia</taxon>
    </lineage>
</organism>
<proteinExistence type="predicted"/>
<gene>
    <name evidence="1" type="ORF">PQR01_17195</name>
</gene>
<reference evidence="1 2" key="1">
    <citation type="journal article" date="2024" name="Chem. Sci.">
        <title>Discovery of megapolipeptins by genome mining of a Burkholderiales bacteria collection.</title>
        <authorList>
            <person name="Paulo B.S."/>
            <person name="Recchia M.J.J."/>
            <person name="Lee S."/>
            <person name="Fergusson C.H."/>
            <person name="Romanowski S.B."/>
            <person name="Hernandez A."/>
            <person name="Krull N."/>
            <person name="Liu D.Y."/>
            <person name="Cavanagh H."/>
            <person name="Bos A."/>
            <person name="Gray C.A."/>
            <person name="Murphy B.T."/>
            <person name="Linington R.G."/>
            <person name="Eustaquio A.S."/>
        </authorList>
    </citation>
    <scope>NUCLEOTIDE SEQUENCE [LARGE SCALE GENOMIC DNA]</scope>
    <source>
        <strain evidence="1 2">RL18-126-BIB-B</strain>
    </source>
</reference>
<keyword evidence="2" id="KW-1185">Reference proteome</keyword>
<comment type="caution">
    <text evidence="1">The sequence shown here is derived from an EMBL/GenBank/DDBJ whole genome shotgun (WGS) entry which is preliminary data.</text>
</comment>
<dbReference type="EMBL" id="JAQQDW010000031">
    <property type="protein sequence ID" value="MFM0105173.1"/>
    <property type="molecule type" value="Genomic_DNA"/>
</dbReference>
<evidence type="ECO:0000313" key="1">
    <source>
        <dbReference type="EMBL" id="MFM0105173.1"/>
    </source>
</evidence>
<sequence length="243" mass="27778">MTQDEKLKVYRAQVANLRMLDQAWVQQVRSINQLLVKDQKTAVDLASRQLALLYCAYAECAFSKVIHTPYGFSSPHILQIKKAILDAGITAGWHKALDLGLRRIVTKRENKEISDIRKKVQGIIKHYIEGPSVLRNKIAHGQWAMALNRQNDKVNCELTRELDAINVVTLTRWRDASQRLAAILELLIESPNRAFRPSYYFEIQKHAEALKASEGWSIERRVAQLKLKRSFAKQVSHIVPGEA</sequence>
<protein>
    <submittedName>
        <fullName evidence="1">Uncharacterized protein</fullName>
    </submittedName>
</protein>
<name>A0ACC7NDU0_9BURK</name>